<evidence type="ECO:0000313" key="6">
    <source>
        <dbReference type="EMBL" id="ORX42115.1"/>
    </source>
</evidence>
<protein>
    <recommendedName>
        <fullName evidence="8">Signal recognition particle, SRP19 subunit</fullName>
    </recommendedName>
</protein>
<name>A0A1Y1UVN0_9FUNG</name>
<evidence type="ECO:0000256" key="1">
    <source>
        <dbReference type="ARBA" id="ARBA00004496"/>
    </source>
</evidence>
<evidence type="ECO:0000256" key="4">
    <source>
        <dbReference type="ARBA" id="ARBA00023274"/>
    </source>
</evidence>
<evidence type="ECO:0000313" key="7">
    <source>
        <dbReference type="Proteomes" id="UP000193719"/>
    </source>
</evidence>
<evidence type="ECO:0000256" key="2">
    <source>
        <dbReference type="ARBA" id="ARBA00022490"/>
    </source>
</evidence>
<dbReference type="PANTHER" id="PTHR17453:SF0">
    <property type="entry name" value="SIGNAL RECOGNITION PARTICLE 19 KDA PROTEIN"/>
    <property type="match status" value="1"/>
</dbReference>
<dbReference type="Gene3D" id="3.30.56.30">
    <property type="entry name" value="Signal recognition particle, SRP19-like subunit"/>
    <property type="match status" value="1"/>
</dbReference>
<proteinExistence type="predicted"/>
<evidence type="ECO:0008006" key="8">
    <source>
        <dbReference type="Google" id="ProtNLM"/>
    </source>
</evidence>
<sequence length="167" mass="18799">MDFDIDNMDFPLPDQGMSSGPAGIVPNMTKEQIQEKIKDWMCIYPVYIDSKKTKDQGRKLGKKDCCESPQPLAMLEAMGKLKISTVLEDKKHPRDQLRAGRLRVDYTGNKKELLKKIAKLVPECQKELDEQRKAEEASKASASGSGSNKQASSNNKKSNKKKGKKRR</sequence>
<reference evidence="6 7" key="2">
    <citation type="submission" date="2016-08" db="EMBL/GenBank/DDBJ databases">
        <title>Pervasive Adenine N6-methylation of Active Genes in Fungi.</title>
        <authorList>
            <consortium name="DOE Joint Genome Institute"/>
            <person name="Mondo S.J."/>
            <person name="Dannebaum R.O."/>
            <person name="Kuo R.C."/>
            <person name="Labutti K."/>
            <person name="Haridas S."/>
            <person name="Kuo A."/>
            <person name="Salamov A."/>
            <person name="Ahrendt S.R."/>
            <person name="Lipzen A."/>
            <person name="Sullivan W."/>
            <person name="Andreopoulos W.B."/>
            <person name="Clum A."/>
            <person name="Lindquist E."/>
            <person name="Daum C."/>
            <person name="Ramamoorthy G.K."/>
            <person name="Gryganskyi A."/>
            <person name="Culley D."/>
            <person name="Magnuson J.K."/>
            <person name="James T.Y."/>
            <person name="O'Malley M.A."/>
            <person name="Stajich J.E."/>
            <person name="Spatafora J.W."/>
            <person name="Visel A."/>
            <person name="Grigoriev I.V."/>
        </authorList>
    </citation>
    <scope>NUCLEOTIDE SEQUENCE [LARGE SCALE GENOMIC DNA]</scope>
    <source>
        <strain evidence="7">finn</strain>
    </source>
</reference>
<organism evidence="6 7">
    <name type="scientific">Piromyces finnis</name>
    <dbReference type="NCBI Taxonomy" id="1754191"/>
    <lineage>
        <taxon>Eukaryota</taxon>
        <taxon>Fungi</taxon>
        <taxon>Fungi incertae sedis</taxon>
        <taxon>Chytridiomycota</taxon>
        <taxon>Chytridiomycota incertae sedis</taxon>
        <taxon>Neocallimastigomycetes</taxon>
        <taxon>Neocallimastigales</taxon>
        <taxon>Neocallimastigaceae</taxon>
        <taxon>Piromyces</taxon>
    </lineage>
</organism>
<comment type="subcellular location">
    <subcellularLocation>
        <location evidence="1">Cytoplasm</location>
    </subcellularLocation>
</comment>
<feature type="compositionally biased region" description="Basic residues" evidence="5">
    <location>
        <begin position="157"/>
        <end position="167"/>
    </location>
</feature>
<reference evidence="6 7" key="1">
    <citation type="submission" date="2016-08" db="EMBL/GenBank/DDBJ databases">
        <title>Genomes of anaerobic fungi encode conserved fungal cellulosomes for biomass hydrolysis.</title>
        <authorList>
            <consortium name="DOE Joint Genome Institute"/>
            <person name="Haitjema C.H."/>
            <person name="Gilmore S.P."/>
            <person name="Henske J.K."/>
            <person name="Solomon K.V."/>
            <person name="De Groot R."/>
            <person name="Kuo A."/>
            <person name="Mondo S.J."/>
            <person name="Salamov A.A."/>
            <person name="Labutti K."/>
            <person name="Zhao Z."/>
            <person name="Chiniquy J."/>
            <person name="Barry K."/>
            <person name="Brewer H.M."/>
            <person name="Purvine S.O."/>
            <person name="Wright A.T."/>
            <person name="Boxma B."/>
            <person name="Van Alen T."/>
            <person name="Hackstein J.H."/>
            <person name="Baker S.E."/>
            <person name="Grigoriev I.V."/>
            <person name="O'Malley M.A."/>
        </authorList>
    </citation>
    <scope>NUCLEOTIDE SEQUENCE [LARGE SCALE GENOMIC DNA]</scope>
    <source>
        <strain evidence="7">finn</strain>
    </source>
</reference>
<dbReference type="GO" id="GO:0006617">
    <property type="term" value="P:SRP-dependent cotranslational protein targeting to membrane, signal sequence recognition"/>
    <property type="evidence" value="ECO:0007669"/>
    <property type="project" value="TreeGrafter"/>
</dbReference>
<keyword evidence="7" id="KW-1185">Reference proteome</keyword>
<dbReference type="EMBL" id="MCFH01000070">
    <property type="protein sequence ID" value="ORX42115.1"/>
    <property type="molecule type" value="Genomic_DNA"/>
</dbReference>
<dbReference type="InterPro" id="IPR002778">
    <property type="entry name" value="Signal_recog_particle_SRP19"/>
</dbReference>
<dbReference type="GO" id="GO:0008312">
    <property type="term" value="F:7S RNA binding"/>
    <property type="evidence" value="ECO:0007669"/>
    <property type="project" value="InterPro"/>
</dbReference>
<feature type="region of interest" description="Disordered" evidence="5">
    <location>
        <begin position="128"/>
        <end position="167"/>
    </location>
</feature>
<gene>
    <name evidence="6" type="ORF">BCR36DRAFT_587412</name>
</gene>
<keyword evidence="4" id="KW-0687">Ribonucleoprotein</keyword>
<dbReference type="AlphaFoldDB" id="A0A1Y1UVN0"/>
<comment type="caution">
    <text evidence="6">The sequence shown here is derived from an EMBL/GenBank/DDBJ whole genome shotgun (WGS) entry which is preliminary data.</text>
</comment>
<dbReference type="Proteomes" id="UP000193719">
    <property type="component" value="Unassembled WGS sequence"/>
</dbReference>
<keyword evidence="3" id="KW-0733">Signal recognition particle</keyword>
<dbReference type="STRING" id="1754191.A0A1Y1UVN0"/>
<feature type="compositionally biased region" description="Low complexity" evidence="5">
    <location>
        <begin position="139"/>
        <end position="156"/>
    </location>
</feature>
<dbReference type="GO" id="GO:0005786">
    <property type="term" value="C:signal recognition particle, endoplasmic reticulum targeting"/>
    <property type="evidence" value="ECO:0007669"/>
    <property type="project" value="UniProtKB-KW"/>
</dbReference>
<dbReference type="PANTHER" id="PTHR17453">
    <property type="entry name" value="SIGNAL RECOGNITION PARTICLE 19 KD PROTEIN"/>
    <property type="match status" value="1"/>
</dbReference>
<dbReference type="SUPFAM" id="SSF69695">
    <property type="entry name" value="SRP19"/>
    <property type="match status" value="1"/>
</dbReference>
<keyword evidence="2" id="KW-0963">Cytoplasm</keyword>
<feature type="compositionally biased region" description="Basic and acidic residues" evidence="5">
    <location>
        <begin position="128"/>
        <end position="138"/>
    </location>
</feature>
<dbReference type="InterPro" id="IPR036521">
    <property type="entry name" value="SRP19-like_sf"/>
</dbReference>
<accession>A0A1Y1UVN0</accession>
<dbReference type="Pfam" id="PF01922">
    <property type="entry name" value="SRP19"/>
    <property type="match status" value="1"/>
</dbReference>
<evidence type="ECO:0000256" key="3">
    <source>
        <dbReference type="ARBA" id="ARBA00023135"/>
    </source>
</evidence>
<dbReference type="OrthoDB" id="2190947at2759"/>
<evidence type="ECO:0000256" key="5">
    <source>
        <dbReference type="SAM" id="MobiDB-lite"/>
    </source>
</evidence>